<reference evidence="3 4" key="1">
    <citation type="journal article" date="2020" name="Nature">
        <title>Six reference-quality genomes reveal evolution of bat adaptations.</title>
        <authorList>
            <person name="Jebb D."/>
            <person name="Huang Z."/>
            <person name="Pippel M."/>
            <person name="Hughes G.M."/>
            <person name="Lavrichenko K."/>
            <person name="Devanna P."/>
            <person name="Winkler S."/>
            <person name="Jermiin L.S."/>
            <person name="Skirmuntt E.C."/>
            <person name="Katzourakis A."/>
            <person name="Burkitt-Gray L."/>
            <person name="Ray D.A."/>
            <person name="Sullivan K.A.M."/>
            <person name="Roscito J.G."/>
            <person name="Kirilenko B.M."/>
            <person name="Davalos L.M."/>
            <person name="Corthals A.P."/>
            <person name="Power M.L."/>
            <person name="Jones G."/>
            <person name="Ransome R.D."/>
            <person name="Dechmann D.K.N."/>
            <person name="Locatelli A.G."/>
            <person name="Puechmaille S.J."/>
            <person name="Fedrigo O."/>
            <person name="Jarvis E.D."/>
            <person name="Hiller M."/>
            <person name="Vernes S.C."/>
            <person name="Myers E.W."/>
            <person name="Teeling E.C."/>
        </authorList>
    </citation>
    <scope>NUCLEOTIDE SEQUENCE [LARGE SCALE GENOMIC DNA]</scope>
    <source>
        <strain evidence="3">MPipKuh1</strain>
        <tissue evidence="3">Flight muscle</tissue>
    </source>
</reference>
<feature type="transmembrane region" description="Helical" evidence="2">
    <location>
        <begin position="103"/>
        <end position="129"/>
    </location>
</feature>
<keyword evidence="2" id="KW-1133">Transmembrane helix</keyword>
<name>A0A7J8B266_PIPKU</name>
<gene>
    <name evidence="3" type="ORF">mPipKuh1_007756</name>
</gene>
<evidence type="ECO:0000256" key="1">
    <source>
        <dbReference type="SAM" id="MobiDB-lite"/>
    </source>
</evidence>
<organism evidence="3 4">
    <name type="scientific">Pipistrellus kuhlii</name>
    <name type="common">Kuhl's pipistrelle</name>
    <dbReference type="NCBI Taxonomy" id="59472"/>
    <lineage>
        <taxon>Eukaryota</taxon>
        <taxon>Metazoa</taxon>
        <taxon>Chordata</taxon>
        <taxon>Craniata</taxon>
        <taxon>Vertebrata</taxon>
        <taxon>Euteleostomi</taxon>
        <taxon>Mammalia</taxon>
        <taxon>Eutheria</taxon>
        <taxon>Laurasiatheria</taxon>
        <taxon>Chiroptera</taxon>
        <taxon>Yangochiroptera</taxon>
        <taxon>Vespertilionidae</taxon>
        <taxon>Pipistrellus</taxon>
    </lineage>
</organism>
<keyword evidence="4" id="KW-1185">Reference proteome</keyword>
<proteinExistence type="predicted"/>
<keyword evidence="2" id="KW-0472">Membrane</keyword>
<feature type="transmembrane region" description="Helical" evidence="2">
    <location>
        <begin position="12"/>
        <end position="31"/>
    </location>
</feature>
<protein>
    <submittedName>
        <fullName evidence="3">Uncharacterized protein</fullName>
    </submittedName>
</protein>
<sequence>MLLFLFATNAIEYPIIYLLAVLVSLCVNWHLKNTFYYFFLQRGRERDRELETQMREKHRSAASHTHPTGDVPATKAHVPHWNPTFNPQAQALSTELNPLGLNWHFYVFFFVCLFFASCSIDSGLLITLVP</sequence>
<keyword evidence="2" id="KW-0812">Transmembrane</keyword>
<comment type="caution">
    <text evidence="3">The sequence shown here is derived from an EMBL/GenBank/DDBJ whole genome shotgun (WGS) entry which is preliminary data.</text>
</comment>
<dbReference type="Proteomes" id="UP000558488">
    <property type="component" value="Unassembled WGS sequence"/>
</dbReference>
<accession>A0A7J8B266</accession>
<dbReference type="EMBL" id="JACAGB010000001">
    <property type="protein sequence ID" value="KAF6392555.1"/>
    <property type="molecule type" value="Genomic_DNA"/>
</dbReference>
<evidence type="ECO:0000256" key="2">
    <source>
        <dbReference type="SAM" id="Phobius"/>
    </source>
</evidence>
<feature type="region of interest" description="Disordered" evidence="1">
    <location>
        <begin position="50"/>
        <end position="69"/>
    </location>
</feature>
<evidence type="ECO:0000313" key="3">
    <source>
        <dbReference type="EMBL" id="KAF6392555.1"/>
    </source>
</evidence>
<evidence type="ECO:0000313" key="4">
    <source>
        <dbReference type="Proteomes" id="UP000558488"/>
    </source>
</evidence>
<dbReference type="AlphaFoldDB" id="A0A7J8B266"/>